<keyword evidence="4" id="KW-0479">Metal-binding</keyword>
<dbReference type="InterPro" id="IPR041633">
    <property type="entry name" value="Polbeta"/>
</dbReference>
<reference evidence="9" key="1">
    <citation type="submission" date="2016-10" db="EMBL/GenBank/DDBJ databases">
        <authorList>
            <person name="de Groot N.N."/>
        </authorList>
    </citation>
    <scope>NUCLEOTIDE SEQUENCE</scope>
</reference>
<dbReference type="GO" id="GO:0016779">
    <property type="term" value="F:nucleotidyltransferase activity"/>
    <property type="evidence" value="ECO:0007669"/>
    <property type="project" value="UniProtKB-KW"/>
</dbReference>
<keyword evidence="7" id="KW-0460">Magnesium</keyword>
<dbReference type="SUPFAM" id="SSF81301">
    <property type="entry name" value="Nucleotidyltransferase"/>
    <property type="match status" value="1"/>
</dbReference>
<evidence type="ECO:0000313" key="9">
    <source>
        <dbReference type="EMBL" id="SFV91108.1"/>
    </source>
</evidence>
<protein>
    <submittedName>
        <fullName evidence="9">FIG188645: PAP/25A core domain:DNA polymerase, beta-like region</fullName>
    </submittedName>
</protein>
<dbReference type="InterPro" id="IPR052038">
    <property type="entry name" value="Type-VII_TA_antitoxin"/>
</dbReference>
<dbReference type="EMBL" id="FPIB01000028">
    <property type="protein sequence ID" value="SFV91108.1"/>
    <property type="molecule type" value="Genomic_DNA"/>
</dbReference>
<evidence type="ECO:0000259" key="8">
    <source>
        <dbReference type="Pfam" id="PF18765"/>
    </source>
</evidence>
<dbReference type="CDD" id="cd05403">
    <property type="entry name" value="NT_KNTase_like"/>
    <property type="match status" value="1"/>
</dbReference>
<evidence type="ECO:0000256" key="5">
    <source>
        <dbReference type="ARBA" id="ARBA00022741"/>
    </source>
</evidence>
<gene>
    <name evidence="9" type="ORF">MNB_SV-4-160</name>
</gene>
<evidence type="ECO:0000256" key="7">
    <source>
        <dbReference type="ARBA" id="ARBA00022842"/>
    </source>
</evidence>
<dbReference type="InterPro" id="IPR043519">
    <property type="entry name" value="NT_sf"/>
</dbReference>
<accession>A0A1W1EAZ5</accession>
<evidence type="ECO:0000256" key="1">
    <source>
        <dbReference type="ARBA" id="ARBA00001946"/>
    </source>
</evidence>
<keyword evidence="5" id="KW-0547">Nucleotide-binding</keyword>
<dbReference type="PANTHER" id="PTHR33571:SF14">
    <property type="entry name" value="PROTEIN ADENYLYLTRANSFERASE MJ0435-RELATED"/>
    <property type="match status" value="1"/>
</dbReference>
<dbReference type="PANTHER" id="PTHR33571">
    <property type="entry name" value="SSL8005 PROTEIN"/>
    <property type="match status" value="1"/>
</dbReference>
<comment type="cofactor">
    <cofactor evidence="1">
        <name>Mg(2+)</name>
        <dbReference type="ChEBI" id="CHEBI:18420"/>
    </cofactor>
</comment>
<dbReference type="Pfam" id="PF18765">
    <property type="entry name" value="Polbeta"/>
    <property type="match status" value="1"/>
</dbReference>
<sequence>MTKDEILGILKEQRNFLEEKYAVRKIGLFGSYAKGTSTQKSDIDFYVIFSKRTLDNMTGLWLYLEKAFDKKIDIIYEHPRLRRGLKTQIESEVLYA</sequence>
<evidence type="ECO:0000256" key="2">
    <source>
        <dbReference type="ARBA" id="ARBA00022679"/>
    </source>
</evidence>
<feature type="domain" description="Polymerase beta nucleotidyltransferase" evidence="8">
    <location>
        <begin position="14"/>
        <end position="92"/>
    </location>
</feature>
<evidence type="ECO:0000256" key="4">
    <source>
        <dbReference type="ARBA" id="ARBA00022723"/>
    </source>
</evidence>
<name>A0A1W1EAZ5_9ZZZZ</name>
<dbReference type="GO" id="GO:0005524">
    <property type="term" value="F:ATP binding"/>
    <property type="evidence" value="ECO:0007669"/>
    <property type="project" value="UniProtKB-KW"/>
</dbReference>
<keyword evidence="2" id="KW-0808">Transferase</keyword>
<proteinExistence type="predicted"/>
<evidence type="ECO:0000256" key="3">
    <source>
        <dbReference type="ARBA" id="ARBA00022695"/>
    </source>
</evidence>
<keyword evidence="3" id="KW-0548">Nucleotidyltransferase</keyword>
<dbReference type="GO" id="GO:0046872">
    <property type="term" value="F:metal ion binding"/>
    <property type="evidence" value="ECO:0007669"/>
    <property type="project" value="UniProtKB-KW"/>
</dbReference>
<keyword evidence="6" id="KW-0067">ATP-binding</keyword>
<evidence type="ECO:0000256" key="6">
    <source>
        <dbReference type="ARBA" id="ARBA00022840"/>
    </source>
</evidence>
<organism evidence="9">
    <name type="scientific">hydrothermal vent metagenome</name>
    <dbReference type="NCBI Taxonomy" id="652676"/>
    <lineage>
        <taxon>unclassified sequences</taxon>
        <taxon>metagenomes</taxon>
        <taxon>ecological metagenomes</taxon>
    </lineage>
</organism>
<dbReference type="Gene3D" id="3.30.460.10">
    <property type="entry name" value="Beta Polymerase, domain 2"/>
    <property type="match status" value="1"/>
</dbReference>
<dbReference type="AlphaFoldDB" id="A0A1W1EAZ5"/>